<protein>
    <submittedName>
        <fullName evidence="3 4">Reverse transcriptase</fullName>
    </submittedName>
</protein>
<dbReference type="Proteomes" id="UP000321393">
    <property type="component" value="Unassembled WGS sequence"/>
</dbReference>
<accession>A0A5D3D4N0</accession>
<dbReference type="EMBL" id="SSTE01014563">
    <property type="protein sequence ID" value="KAA0045388.1"/>
    <property type="molecule type" value="Genomic_DNA"/>
</dbReference>
<keyword evidence="2" id="KW-0472">Membrane</keyword>
<feature type="region of interest" description="Disordered" evidence="1">
    <location>
        <begin position="99"/>
        <end position="120"/>
    </location>
</feature>
<evidence type="ECO:0000313" key="6">
    <source>
        <dbReference type="Proteomes" id="UP000321947"/>
    </source>
</evidence>
<organism evidence="4 6">
    <name type="scientific">Cucumis melo var. makuwa</name>
    <name type="common">Oriental melon</name>
    <dbReference type="NCBI Taxonomy" id="1194695"/>
    <lineage>
        <taxon>Eukaryota</taxon>
        <taxon>Viridiplantae</taxon>
        <taxon>Streptophyta</taxon>
        <taxon>Embryophyta</taxon>
        <taxon>Tracheophyta</taxon>
        <taxon>Spermatophyta</taxon>
        <taxon>Magnoliopsida</taxon>
        <taxon>eudicotyledons</taxon>
        <taxon>Gunneridae</taxon>
        <taxon>Pentapetalae</taxon>
        <taxon>rosids</taxon>
        <taxon>fabids</taxon>
        <taxon>Cucurbitales</taxon>
        <taxon>Cucurbitaceae</taxon>
        <taxon>Benincaseae</taxon>
        <taxon>Cucumis</taxon>
    </lineage>
</organism>
<feature type="transmembrane region" description="Helical" evidence="2">
    <location>
        <begin position="400"/>
        <end position="422"/>
    </location>
</feature>
<sequence>MVGDTALVKKPALARMKRIHEEVAQMGNEVDGGDDLNRVRPTQNWLAHQTDRGPLDGTLNTDTKSSWASLFGSSSEGSLPYTPPQIVGDKIVVVPSEELEEGEISSSPNRPSRQMEKEVGKRDEFAIVTHKKRELVSVRDRGKSLEVDGGHNRCLNEKVHNAKEAMDRAQKEVDRNPTSDILSRQVVLETEVFWTAVKLEEASLRQKLTSHDGVVQLAAPINHEEVKKVLFSMNSGKNPGPDGFSIGFFKGVQATAITLISKRYGTERMEEFRPISCCNELVVGYHLNVGKPHCTLKVDLQKAYDSVHLDFLFGLLITIGTPLRKGLRQTSTYFLFVNVMEVLSRMLNKPLQSFHFHQQCEKVSLTHLTIVDDLMIFCVTDEPSLSFVRETLQKFVSFQMLVWVLPLGTYLFAILDFLYYLVGYVLMIMLLLFNVLLVGFDLGLLEFYLFLVDKILRSYLSRGKEEGRRDVKVAWAESGVGRSWCLGLSCISGIVWNNIFGWRWGMAGGVKYGLNRGYRGAVNPCLSVMDRWVWVPGRQGGFLIASAWDFIRPRGGRIYCGVGGMSLSIPFMCGWPLKIGGVESRDHLFFFVSFQGDIWSRVLQVMVSSYRISARAVSWREDAQILI</sequence>
<evidence type="ECO:0000313" key="5">
    <source>
        <dbReference type="Proteomes" id="UP000321393"/>
    </source>
</evidence>
<dbReference type="Proteomes" id="UP000321947">
    <property type="component" value="Unassembled WGS sequence"/>
</dbReference>
<name>A0A5D3D4N0_CUCMM</name>
<evidence type="ECO:0000256" key="1">
    <source>
        <dbReference type="SAM" id="MobiDB-lite"/>
    </source>
</evidence>
<keyword evidence="4" id="KW-0808">Transferase</keyword>
<dbReference type="AlphaFoldDB" id="A0A5D3D4N0"/>
<comment type="caution">
    <text evidence="4">The sequence shown here is derived from an EMBL/GenBank/DDBJ whole genome shotgun (WGS) entry which is preliminary data.</text>
</comment>
<keyword evidence="4" id="KW-0695">RNA-directed DNA polymerase</keyword>
<feature type="transmembrane region" description="Helical" evidence="2">
    <location>
        <begin position="428"/>
        <end position="452"/>
    </location>
</feature>
<keyword evidence="4" id="KW-0548">Nucleotidyltransferase</keyword>
<evidence type="ECO:0000256" key="2">
    <source>
        <dbReference type="SAM" id="Phobius"/>
    </source>
</evidence>
<dbReference type="OrthoDB" id="1409536at2759"/>
<keyword evidence="2" id="KW-0812">Transmembrane</keyword>
<keyword evidence="2" id="KW-1133">Transmembrane helix</keyword>
<evidence type="ECO:0000313" key="3">
    <source>
        <dbReference type="EMBL" id="KAA0045388.1"/>
    </source>
</evidence>
<reference evidence="5 6" key="1">
    <citation type="submission" date="2019-08" db="EMBL/GenBank/DDBJ databases">
        <title>Draft genome sequences of two oriental melons (Cucumis melo L. var makuwa).</title>
        <authorList>
            <person name="Kwon S.-Y."/>
        </authorList>
    </citation>
    <scope>NUCLEOTIDE SEQUENCE [LARGE SCALE GENOMIC DNA]</scope>
    <source>
        <strain evidence="6">cv. Chang Bougi</strain>
        <strain evidence="5">cv. SW 3</strain>
        <tissue evidence="4">Leaf</tissue>
    </source>
</reference>
<evidence type="ECO:0000313" key="4">
    <source>
        <dbReference type="EMBL" id="TYK18505.1"/>
    </source>
</evidence>
<dbReference type="EMBL" id="SSTD01007673">
    <property type="protein sequence ID" value="TYK18505.1"/>
    <property type="molecule type" value="Genomic_DNA"/>
</dbReference>
<proteinExistence type="predicted"/>
<dbReference type="GO" id="GO:0003964">
    <property type="term" value="F:RNA-directed DNA polymerase activity"/>
    <property type="evidence" value="ECO:0007669"/>
    <property type="project" value="UniProtKB-KW"/>
</dbReference>
<gene>
    <name evidence="4" type="ORF">E5676_scaffold5066G00040</name>
    <name evidence="3" type="ORF">E6C27_scaffold442G00060</name>
</gene>